<organism evidence="3 4">
    <name type="scientific">Coccomyxa subellipsoidea (strain C-169)</name>
    <name type="common">Green microalga</name>
    <dbReference type="NCBI Taxonomy" id="574566"/>
    <lineage>
        <taxon>Eukaryota</taxon>
        <taxon>Viridiplantae</taxon>
        <taxon>Chlorophyta</taxon>
        <taxon>core chlorophytes</taxon>
        <taxon>Trebouxiophyceae</taxon>
        <taxon>Trebouxiophyceae incertae sedis</taxon>
        <taxon>Coccomyxaceae</taxon>
        <taxon>Coccomyxa</taxon>
        <taxon>Coccomyxa subellipsoidea</taxon>
    </lineage>
</organism>
<gene>
    <name evidence="3" type="ORF">COCSUDRAFT_68220</name>
</gene>
<dbReference type="RefSeq" id="XP_005643009.1">
    <property type="nucleotide sequence ID" value="XM_005642952.1"/>
</dbReference>
<dbReference type="KEGG" id="csl:COCSUDRAFT_68220"/>
<feature type="signal peptide" evidence="2">
    <location>
        <begin position="1"/>
        <end position="27"/>
    </location>
</feature>
<accession>I0YJ96</accession>
<evidence type="ECO:0000256" key="1">
    <source>
        <dbReference type="SAM" id="MobiDB-lite"/>
    </source>
</evidence>
<evidence type="ECO:0000313" key="4">
    <source>
        <dbReference type="Proteomes" id="UP000007264"/>
    </source>
</evidence>
<sequence>MGRIGGSRLLPCGALLALLCLVGQASAQIPVNITLFGFSTPNVTVYGQSTSFVATLTVDPGNPLPTGNLLFLNGNTILATAPLATAGQASGNQLLVNFQPPFILSAALYNQLNVIYPGNTALVNNISTTWLAAATRPNQADKAFLILPASTSLSFVSSPFTLATFTQSFQLLIRNVNNTNQQPQGLATVLLTRTSPFVQTLGTFNLVLNGSPTDPNLEIGSLPSSFDANILLPSPSNLTAQFSYFPTSNFTKPFDLFVGIAITNVTVPAPPTPPTPPSPPPPPSPAVVPPPPPPPGVVPPPPPPPAGVLPTVITLQVYWEAIKDLFKDCKKRNLIFTASVTGPSRKQVPTTGFIKFELLPGNITIGQGGVLVDSAQGLAVVTIVKSPKEKGIYGIPPLGEWQVVATYSGSADGVYLPSRAIAPLYIYETCDKYGKANLFGDKYEGGSYNYGGGNGYGGGGGSSGGVLGAVIEGLTAEGGSKLPVYGNGYGGKYPDGHYYPPGSYYNGDNQPYTGPGAYYDYSSTGGIPAQTTGSFTTFTAAGGVPSQRITEGGVIDDSSPAARCGAQESAEHARDDIIDDLSPRLGACLPGSNACQLELAFRCFEVPLFLVAMLLIKGYAAGPVAAQVATTIGFFDVTPVTVYGQPPTYRIGLPTPTSNPTAPSAGNAVFQNATNTPLINFPLSSATFNPVCTSTSCGNTFTFTGFSASGPLPAGVYNKVAAAYTGGTANGVTFNPVDSRTQGLPDAVFQVLPASTQFFYNLTAFTLSNFTSAFNINVTNINGTNVVPAGAAYAVFTRNEPTTAVIGNFSLTLTPVGQNSVNLKLPASFDAASLLSVGAYTAVYTYYPTPDFTTPVPLTINFNVVENPTPPPPSPPSPPGPPTGALPTTITLSVPQDGTVSIALQPGGLVIGSQVVYPDANLGSAAVTITRPADGAAYGYGAHTVVATYSGSSDGVYLPSEATATVHIPECTGKLSEIAHHVEGVAEVAKDVIVPEPYFTPGNGQYYGYGNGYSGYGYPQGAYLPGQTAEGK</sequence>
<evidence type="ECO:0000313" key="3">
    <source>
        <dbReference type="EMBL" id="EIE18465.1"/>
    </source>
</evidence>
<evidence type="ECO:0000256" key="2">
    <source>
        <dbReference type="SAM" id="SignalP"/>
    </source>
</evidence>
<protein>
    <recommendedName>
        <fullName evidence="5">Bacterial Ig-like domain-containing protein</fullName>
    </recommendedName>
</protein>
<dbReference type="EMBL" id="AGSI01000023">
    <property type="protein sequence ID" value="EIE18465.1"/>
    <property type="molecule type" value="Genomic_DNA"/>
</dbReference>
<dbReference type="OrthoDB" id="10490215at2759"/>
<proteinExistence type="predicted"/>
<feature type="chain" id="PRO_5003636389" description="Bacterial Ig-like domain-containing protein" evidence="2">
    <location>
        <begin position="28"/>
        <end position="1032"/>
    </location>
</feature>
<dbReference type="Proteomes" id="UP000007264">
    <property type="component" value="Unassembled WGS sequence"/>
</dbReference>
<keyword evidence="2" id="KW-0732">Signal</keyword>
<dbReference type="GeneID" id="17036522"/>
<feature type="region of interest" description="Disordered" evidence="1">
    <location>
        <begin position="864"/>
        <end position="887"/>
    </location>
</feature>
<evidence type="ECO:0008006" key="5">
    <source>
        <dbReference type="Google" id="ProtNLM"/>
    </source>
</evidence>
<name>I0YJ96_COCSC</name>
<feature type="compositionally biased region" description="Pro residues" evidence="1">
    <location>
        <begin position="868"/>
        <end position="884"/>
    </location>
</feature>
<comment type="caution">
    <text evidence="3">The sequence shown here is derived from an EMBL/GenBank/DDBJ whole genome shotgun (WGS) entry which is preliminary data.</text>
</comment>
<dbReference type="AlphaFoldDB" id="I0YJ96"/>
<reference evidence="3 4" key="1">
    <citation type="journal article" date="2012" name="Genome Biol.">
        <title>The genome of the polar eukaryotic microalga coccomyxa subellipsoidea reveals traits of cold adaptation.</title>
        <authorList>
            <person name="Blanc G."/>
            <person name="Agarkova I."/>
            <person name="Grimwood J."/>
            <person name="Kuo A."/>
            <person name="Brueggeman A."/>
            <person name="Dunigan D."/>
            <person name="Gurnon J."/>
            <person name="Ladunga I."/>
            <person name="Lindquist E."/>
            <person name="Lucas S."/>
            <person name="Pangilinan J."/>
            <person name="Proschold T."/>
            <person name="Salamov A."/>
            <person name="Schmutz J."/>
            <person name="Weeks D."/>
            <person name="Yamada T."/>
            <person name="Claverie J.M."/>
            <person name="Grigoriev I."/>
            <person name="Van Etten J."/>
            <person name="Lomsadze A."/>
            <person name="Borodovsky M."/>
        </authorList>
    </citation>
    <scope>NUCLEOTIDE SEQUENCE [LARGE SCALE GENOMIC DNA]</scope>
    <source>
        <strain evidence="3 4">C-169</strain>
    </source>
</reference>
<keyword evidence="4" id="KW-1185">Reference proteome</keyword>